<keyword evidence="1" id="KW-0472">Membrane</keyword>
<evidence type="ECO:0000256" key="1">
    <source>
        <dbReference type="SAM" id="Phobius"/>
    </source>
</evidence>
<accession>A0A2P2J062</accession>
<organism evidence="2">
    <name type="scientific">Rhizophora mucronata</name>
    <name type="common">Asiatic mangrove</name>
    <dbReference type="NCBI Taxonomy" id="61149"/>
    <lineage>
        <taxon>Eukaryota</taxon>
        <taxon>Viridiplantae</taxon>
        <taxon>Streptophyta</taxon>
        <taxon>Embryophyta</taxon>
        <taxon>Tracheophyta</taxon>
        <taxon>Spermatophyta</taxon>
        <taxon>Magnoliopsida</taxon>
        <taxon>eudicotyledons</taxon>
        <taxon>Gunneridae</taxon>
        <taxon>Pentapetalae</taxon>
        <taxon>rosids</taxon>
        <taxon>fabids</taxon>
        <taxon>Malpighiales</taxon>
        <taxon>Rhizophoraceae</taxon>
        <taxon>Rhizophora</taxon>
    </lineage>
</organism>
<reference evidence="2" key="1">
    <citation type="submission" date="2018-02" db="EMBL/GenBank/DDBJ databases">
        <title>Rhizophora mucronata_Transcriptome.</title>
        <authorList>
            <person name="Meera S.P."/>
            <person name="Sreeshan A."/>
            <person name="Augustine A."/>
        </authorList>
    </citation>
    <scope>NUCLEOTIDE SEQUENCE</scope>
    <source>
        <tissue evidence="2">Leaf</tissue>
    </source>
</reference>
<feature type="transmembrane region" description="Helical" evidence="1">
    <location>
        <begin position="6"/>
        <end position="24"/>
    </location>
</feature>
<keyword evidence="1" id="KW-0812">Transmembrane</keyword>
<keyword evidence="1" id="KW-1133">Transmembrane helix</keyword>
<protein>
    <submittedName>
        <fullName evidence="2">Uncharacterized protein</fullName>
    </submittedName>
</protein>
<dbReference type="AlphaFoldDB" id="A0A2P2J062"/>
<proteinExistence type="predicted"/>
<dbReference type="EMBL" id="GGEC01006368">
    <property type="protein sequence ID" value="MBW86851.1"/>
    <property type="molecule type" value="Transcribed_RNA"/>
</dbReference>
<name>A0A2P2J062_RHIMU</name>
<sequence>MWLLNMINEIVTYWIVVCNVVYMFL</sequence>
<evidence type="ECO:0000313" key="2">
    <source>
        <dbReference type="EMBL" id="MBW86851.1"/>
    </source>
</evidence>